<dbReference type="InterPro" id="IPR025164">
    <property type="entry name" value="Toastrack_DUF4097"/>
</dbReference>
<protein>
    <recommendedName>
        <fullName evidence="3">DUF4097 domain-containing protein</fullName>
    </recommendedName>
</protein>
<evidence type="ECO:0000313" key="4">
    <source>
        <dbReference type="EMBL" id="GAA2584394.1"/>
    </source>
</evidence>
<feature type="compositionally biased region" description="Pro residues" evidence="1">
    <location>
        <begin position="1"/>
        <end position="22"/>
    </location>
</feature>
<dbReference type="Pfam" id="PF13349">
    <property type="entry name" value="DUF4097"/>
    <property type="match status" value="1"/>
</dbReference>
<reference evidence="4 5" key="1">
    <citation type="journal article" date="2019" name="Int. J. Syst. Evol. Microbiol.">
        <title>The Global Catalogue of Microorganisms (GCM) 10K type strain sequencing project: providing services to taxonomists for standard genome sequencing and annotation.</title>
        <authorList>
            <consortium name="The Broad Institute Genomics Platform"/>
            <consortium name="The Broad Institute Genome Sequencing Center for Infectious Disease"/>
            <person name="Wu L."/>
            <person name="Ma J."/>
        </authorList>
    </citation>
    <scope>NUCLEOTIDE SEQUENCE [LARGE SCALE GENOMIC DNA]</scope>
    <source>
        <strain evidence="4 5">JCM 6833</strain>
    </source>
</reference>
<dbReference type="Proteomes" id="UP001501509">
    <property type="component" value="Unassembled WGS sequence"/>
</dbReference>
<feature type="region of interest" description="Disordered" evidence="1">
    <location>
        <begin position="1"/>
        <end position="33"/>
    </location>
</feature>
<feature type="domain" description="DUF4097" evidence="3">
    <location>
        <begin position="160"/>
        <end position="288"/>
    </location>
</feature>
<gene>
    <name evidence="4" type="ORF">GCM10010411_16380</name>
</gene>
<evidence type="ECO:0000256" key="1">
    <source>
        <dbReference type="SAM" id="MobiDB-lite"/>
    </source>
</evidence>
<keyword evidence="2" id="KW-0472">Membrane</keyword>
<evidence type="ECO:0000313" key="5">
    <source>
        <dbReference type="Proteomes" id="UP001501509"/>
    </source>
</evidence>
<keyword evidence="2" id="KW-1133">Transmembrane helix</keyword>
<evidence type="ECO:0000256" key="2">
    <source>
        <dbReference type="SAM" id="Phobius"/>
    </source>
</evidence>
<accession>A0ABN3PJ49</accession>
<comment type="caution">
    <text evidence="4">The sequence shown here is derived from an EMBL/GenBank/DDBJ whole genome shotgun (WGS) entry which is preliminary data.</text>
</comment>
<proteinExistence type="predicted"/>
<name>A0ABN3PJ49_9ACTN</name>
<keyword evidence="5" id="KW-1185">Reference proteome</keyword>
<organism evidence="4 5">
    <name type="scientific">Actinomadura fulvescens</name>
    <dbReference type="NCBI Taxonomy" id="46160"/>
    <lineage>
        <taxon>Bacteria</taxon>
        <taxon>Bacillati</taxon>
        <taxon>Actinomycetota</taxon>
        <taxon>Actinomycetes</taxon>
        <taxon>Streptosporangiales</taxon>
        <taxon>Thermomonosporaceae</taxon>
        <taxon>Actinomadura</taxon>
    </lineage>
</organism>
<keyword evidence="2" id="KW-0812">Transmembrane</keyword>
<feature type="transmembrane region" description="Helical" evidence="2">
    <location>
        <begin position="43"/>
        <end position="64"/>
    </location>
</feature>
<dbReference type="EMBL" id="BAAATD010000002">
    <property type="protein sequence ID" value="GAA2584394.1"/>
    <property type="molecule type" value="Genomic_DNA"/>
</dbReference>
<evidence type="ECO:0000259" key="3">
    <source>
        <dbReference type="Pfam" id="PF13349"/>
    </source>
</evidence>
<sequence length="297" mass="30391">MNPPKPPTPNPIEPKPNPPKPQSPGVGGGVGAVLPGRPRRRGVWIVLAVLTAIVVVLPTGVATLGRLLERTERATETVPGPIRTLEIDAGAATVAVGAGTTGGVRVHSTLTWSVTKPKVIRSVQAGTLKIRVVCAGEVDPFGGFGCTADLDLQVPPEVSVRVQATSGQVAIRDLSGDVGVYGTSGRVELAHLRGKVVAETNSGSIEGRAMASPEVDADVRSGSIEVSFADPPRKVSVRTGSGAATVTVPRGTHYRVDGGTGSGEREVDGALRDDAATRVISATTGSGSVRIGYPATR</sequence>